<dbReference type="EMBL" id="JASSVS010000001">
    <property type="protein sequence ID" value="MDL0429493.1"/>
    <property type="molecule type" value="Genomic_DNA"/>
</dbReference>
<keyword evidence="3" id="KW-1185">Reference proteome</keyword>
<evidence type="ECO:0000256" key="1">
    <source>
        <dbReference type="SAM" id="SignalP"/>
    </source>
</evidence>
<feature type="signal peptide" evidence="1">
    <location>
        <begin position="1"/>
        <end position="25"/>
    </location>
</feature>
<dbReference type="Proteomes" id="UP001227964">
    <property type="component" value="Unassembled WGS sequence"/>
</dbReference>
<comment type="caution">
    <text evidence="2">The sequence shown here is derived from an EMBL/GenBank/DDBJ whole genome shotgun (WGS) entry which is preliminary data.</text>
</comment>
<name>A0ABT7I757_9GAMM</name>
<organism evidence="2 3">
    <name type="scientific">Marinobacter azerbaijanicus</name>
    <dbReference type="NCBI Taxonomy" id="3050455"/>
    <lineage>
        <taxon>Bacteria</taxon>
        <taxon>Pseudomonadati</taxon>
        <taxon>Pseudomonadota</taxon>
        <taxon>Gammaproteobacteria</taxon>
        <taxon>Pseudomonadales</taxon>
        <taxon>Marinobacteraceae</taxon>
        <taxon>Marinobacter</taxon>
    </lineage>
</organism>
<reference evidence="2 3" key="1">
    <citation type="submission" date="2023-06" db="EMBL/GenBank/DDBJ databases">
        <title>Marinobacter azerbaijanicus a moderately halophilic, isolated from Urmia Lake in Azerbaijan region of Iran.</title>
        <authorList>
            <person name="Sanchez-Porro C."/>
            <person name="Aghdam E.M."/>
            <person name="Saheb S.M."/>
            <person name="Tarhriz V."/>
            <person name="Kazemi E."/>
            <person name="Ammozegar M.A."/>
            <person name="Ventosa A."/>
            <person name="Hejazi M.S."/>
        </authorList>
    </citation>
    <scope>NUCLEOTIDE SEQUENCE [LARGE SCALE GENOMIC DNA]</scope>
    <source>
        <strain evidence="2 3">TBZ242</strain>
    </source>
</reference>
<dbReference type="RefSeq" id="WP_285387664.1">
    <property type="nucleotide sequence ID" value="NZ_JASSVS010000001.1"/>
</dbReference>
<protein>
    <submittedName>
        <fullName evidence="2">Uncharacterized protein</fullName>
    </submittedName>
</protein>
<proteinExistence type="predicted"/>
<feature type="chain" id="PRO_5045214586" evidence="1">
    <location>
        <begin position="26"/>
        <end position="126"/>
    </location>
</feature>
<sequence>MTAAKRQIISALLSLLLVLSGSALAVPGVSGGQSDSVMVDCGSIMMSQAADGASSSPDSKSDCVVAPGVACLSAGGLSKCGVSVALLLAATENSVDSGSQPLSTARVAIYQNPFLASITPPPLSHS</sequence>
<evidence type="ECO:0000313" key="2">
    <source>
        <dbReference type="EMBL" id="MDL0429493.1"/>
    </source>
</evidence>
<gene>
    <name evidence="2" type="ORF">QPM17_00005</name>
</gene>
<keyword evidence="1" id="KW-0732">Signal</keyword>
<accession>A0ABT7I757</accession>
<evidence type="ECO:0000313" key="3">
    <source>
        <dbReference type="Proteomes" id="UP001227964"/>
    </source>
</evidence>